<dbReference type="Pfam" id="PF18052">
    <property type="entry name" value="Rx_N"/>
    <property type="match status" value="1"/>
</dbReference>
<dbReference type="InterPro" id="IPR036388">
    <property type="entry name" value="WH-like_DNA-bd_sf"/>
</dbReference>
<evidence type="ECO:0000256" key="4">
    <source>
        <dbReference type="SAM" id="Coils"/>
    </source>
</evidence>
<reference evidence="11" key="1">
    <citation type="submission" date="2016-06" db="EMBL/GenBank/DDBJ databases">
        <title>Parallel loss of symbiosis genes in relatives of nitrogen-fixing non-legume Parasponia.</title>
        <authorList>
            <person name="Van Velzen R."/>
            <person name="Holmer R."/>
            <person name="Bu F."/>
            <person name="Rutten L."/>
            <person name="Van Zeijl A."/>
            <person name="Liu W."/>
            <person name="Santuari L."/>
            <person name="Cao Q."/>
            <person name="Sharma T."/>
            <person name="Shen D."/>
            <person name="Roswanjaya Y."/>
            <person name="Wardhani T."/>
            <person name="Kalhor M.S."/>
            <person name="Jansen J."/>
            <person name="Van den Hoogen J."/>
            <person name="Gungor B."/>
            <person name="Hartog M."/>
            <person name="Hontelez J."/>
            <person name="Verver J."/>
            <person name="Yang W.-C."/>
            <person name="Schijlen E."/>
            <person name="Repin R."/>
            <person name="Schilthuizen M."/>
            <person name="Schranz E."/>
            <person name="Heidstra R."/>
            <person name="Miyata K."/>
            <person name="Fedorova E."/>
            <person name="Kohlen W."/>
            <person name="Bisseling T."/>
            <person name="Smit S."/>
            <person name="Geurts R."/>
        </authorList>
    </citation>
    <scope>NUCLEOTIDE SEQUENCE [LARGE SCALE GENOMIC DNA]</scope>
    <source>
        <strain evidence="11">cv. RG33-2</strain>
    </source>
</reference>
<feature type="domain" description="Disease resistance protein winged helix" evidence="8">
    <location>
        <begin position="456"/>
        <end position="530"/>
    </location>
</feature>
<dbReference type="SUPFAM" id="SSF52058">
    <property type="entry name" value="L domain-like"/>
    <property type="match status" value="1"/>
</dbReference>
<dbReference type="Pfam" id="PF23559">
    <property type="entry name" value="WHD_DRP"/>
    <property type="match status" value="1"/>
</dbReference>
<dbReference type="InterPro" id="IPR032675">
    <property type="entry name" value="LRR_dom_sf"/>
</dbReference>
<dbReference type="Pfam" id="PF00931">
    <property type="entry name" value="NB-ARC"/>
    <property type="match status" value="1"/>
</dbReference>
<organism evidence="10 11">
    <name type="scientific">Trema orientale</name>
    <name type="common">Charcoal tree</name>
    <name type="synonym">Celtis orientalis</name>
    <dbReference type="NCBI Taxonomy" id="63057"/>
    <lineage>
        <taxon>Eukaryota</taxon>
        <taxon>Viridiplantae</taxon>
        <taxon>Streptophyta</taxon>
        <taxon>Embryophyta</taxon>
        <taxon>Tracheophyta</taxon>
        <taxon>Spermatophyta</taxon>
        <taxon>Magnoliopsida</taxon>
        <taxon>eudicotyledons</taxon>
        <taxon>Gunneridae</taxon>
        <taxon>Pentapetalae</taxon>
        <taxon>rosids</taxon>
        <taxon>fabids</taxon>
        <taxon>Rosales</taxon>
        <taxon>Cannabaceae</taxon>
        <taxon>Trema</taxon>
    </lineage>
</organism>
<dbReference type="CDD" id="cd14798">
    <property type="entry name" value="RX-CC_like"/>
    <property type="match status" value="1"/>
</dbReference>
<dbReference type="Gene3D" id="1.20.5.4130">
    <property type="match status" value="1"/>
</dbReference>
<feature type="compositionally biased region" description="Low complexity" evidence="5">
    <location>
        <begin position="134"/>
        <end position="148"/>
    </location>
</feature>
<gene>
    <name evidence="10" type="ORF">TorRG33x02_242670</name>
</gene>
<accession>A0A2P5DSQ5</accession>
<dbReference type="InterPro" id="IPR058922">
    <property type="entry name" value="WHD_DRP"/>
</dbReference>
<evidence type="ECO:0000256" key="5">
    <source>
        <dbReference type="SAM" id="MobiDB-lite"/>
    </source>
</evidence>
<dbReference type="InterPro" id="IPR027417">
    <property type="entry name" value="P-loop_NTPase"/>
</dbReference>
<evidence type="ECO:0000259" key="8">
    <source>
        <dbReference type="Pfam" id="PF23559"/>
    </source>
</evidence>
<evidence type="ECO:0000313" key="10">
    <source>
        <dbReference type="EMBL" id="PON76327.1"/>
    </source>
</evidence>
<feature type="domain" description="Disease resistance N-terminal" evidence="7">
    <location>
        <begin position="13"/>
        <end position="93"/>
    </location>
</feature>
<keyword evidence="1" id="KW-0677">Repeat</keyword>
<dbReference type="Proteomes" id="UP000237000">
    <property type="component" value="Unassembled WGS sequence"/>
</dbReference>
<dbReference type="InterPro" id="IPR038005">
    <property type="entry name" value="RX-like_CC"/>
</dbReference>
<keyword evidence="4" id="KW-0175">Coiled coil</keyword>
<name>A0A2P5DSQ5_TREOI</name>
<dbReference type="InParanoid" id="A0A2P5DSQ5"/>
<feature type="coiled-coil region" evidence="4">
    <location>
        <begin position="246"/>
        <end position="273"/>
    </location>
</feature>
<dbReference type="AlphaFoldDB" id="A0A2P5DSQ5"/>
<dbReference type="PRINTS" id="PR00364">
    <property type="entry name" value="DISEASERSIST"/>
</dbReference>
<dbReference type="FunFam" id="3.40.50.300:FF:001091">
    <property type="entry name" value="Probable disease resistance protein At1g61300"/>
    <property type="match status" value="1"/>
</dbReference>
<dbReference type="InterPro" id="IPR044974">
    <property type="entry name" value="Disease_R_plants"/>
</dbReference>
<dbReference type="InterPro" id="IPR055414">
    <property type="entry name" value="LRR_R13L4/SHOC2-like"/>
</dbReference>
<dbReference type="Gene3D" id="3.80.10.10">
    <property type="entry name" value="Ribonuclease Inhibitor"/>
    <property type="match status" value="1"/>
</dbReference>
<dbReference type="GO" id="GO:0043531">
    <property type="term" value="F:ADP binding"/>
    <property type="evidence" value="ECO:0007669"/>
    <property type="project" value="InterPro"/>
</dbReference>
<evidence type="ECO:0000256" key="3">
    <source>
        <dbReference type="ARBA" id="ARBA00022821"/>
    </source>
</evidence>
<evidence type="ECO:0000256" key="1">
    <source>
        <dbReference type="ARBA" id="ARBA00022737"/>
    </source>
</evidence>
<feature type="region of interest" description="Disordered" evidence="5">
    <location>
        <begin position="131"/>
        <end position="164"/>
    </location>
</feature>
<keyword evidence="3" id="KW-0611">Plant defense</keyword>
<evidence type="ECO:0000259" key="6">
    <source>
        <dbReference type="Pfam" id="PF00931"/>
    </source>
</evidence>
<dbReference type="OrthoDB" id="1144530at2759"/>
<comment type="caution">
    <text evidence="10">The sequence shown here is derived from an EMBL/GenBank/DDBJ whole genome shotgun (WGS) entry which is preliminary data.</text>
</comment>
<dbReference type="Gene3D" id="1.10.8.430">
    <property type="entry name" value="Helical domain of apoptotic protease-activating factors"/>
    <property type="match status" value="1"/>
</dbReference>
<evidence type="ECO:0000256" key="2">
    <source>
        <dbReference type="ARBA" id="ARBA00022741"/>
    </source>
</evidence>
<dbReference type="Gene3D" id="1.10.10.10">
    <property type="entry name" value="Winged helix-like DNA-binding domain superfamily/Winged helix DNA-binding domain"/>
    <property type="match status" value="1"/>
</dbReference>
<protein>
    <submittedName>
        <fullName evidence="10">NB-ARC domain, LRR domain containing protein</fullName>
    </submittedName>
</protein>
<feature type="domain" description="NB-ARC" evidence="6">
    <location>
        <begin position="172"/>
        <end position="363"/>
    </location>
</feature>
<evidence type="ECO:0000259" key="7">
    <source>
        <dbReference type="Pfam" id="PF18052"/>
    </source>
</evidence>
<feature type="domain" description="Disease resistance R13L4/SHOC-2-like LRR" evidence="9">
    <location>
        <begin position="585"/>
        <end position="893"/>
    </location>
</feature>
<proteinExistence type="predicted"/>
<keyword evidence="2" id="KW-0547">Nucleotide-binding</keyword>
<evidence type="ECO:0000313" key="11">
    <source>
        <dbReference type="Proteomes" id="UP000237000"/>
    </source>
</evidence>
<dbReference type="InterPro" id="IPR042197">
    <property type="entry name" value="Apaf_helical"/>
</dbReference>
<sequence length="929" mass="106290">MVELVLSKLVESIVSQAVERTSDLLIHEANSLASVKDDVERLRTELRRMRCFLKDADRKQEQDERVRNWVAEVKDVALDVEDAIETFIEKVSSSYVRVFHLRGLRSRINSIYVKIEDIFKSTQTYRIEFSKQEGTSGTTTTTNASAAADHARRRNLRRSYEDPDDDVVTLDDSLTALKDQLMRVEDRLCVVSVVGMGGLGKTTLAKLVYNSSDVKGHFDCCAWVFISQQFTVRDVLFEILVQIGFDDIAKKNLEELKKDKELLEKMQKRETIKAFEEHKLIELIKNELKGKRFLVVLDDIWRSDAWNSIRGAFPKGKGGSKVLFTTRIKEVASSADPWSVPIEPPFLTFEKGWKLLRRKAFPSDVFGNRVCPQEFEKLGKEMLKKCGGLPLAIVVLGGLLSTKTSLDGWKKVQRDVNFQLNKLKSHESFGVEDILALSYYDLPYYLKPCFLYLGCFPEDSEIAKKKLTRLWIAEGFIPTPAREESEEIVEDIAEQFLGELVDRCMVQVDKTDHTGIGVKTCRMHDLMRDFCVSKAREDNFFKTIQRHEMNTATTSNSAQHLATTHSRRIAIHLGCDLSRYRVHPHIRSLLFFDVTTLFVLPLTNKNFRLLRVVEFGFTRFRGGSEVPSEIGNMIHLRYLGLRGAGISKLPESVGNLRNLHTLDLRNNTGLKLPRTISRLVRLRHLLLPFICKFVPSFFSWSWSHFSLLTLANIETLKYINSGDLIKYNEGHKLTNVRTLGIKFKSKEEVGPTLDSSIVELGGLRTLRMYLLSDEFPSLKSLSRCHNLSKLLIEGKVQEHIHSCHHILQFLPDSLTKLVLIRSVFSQDPLEALEKLPNLRFLRLYNSYVGSRLVCSAHGFPKLETLELVALFQVEEWKVKKGAMPSLKNLHIETMPKLSMIPKELKFVTISGDRKINFMSQSFVDRAHSP</sequence>
<dbReference type="EMBL" id="JXTC01000251">
    <property type="protein sequence ID" value="PON76327.1"/>
    <property type="molecule type" value="Genomic_DNA"/>
</dbReference>
<dbReference type="InterPro" id="IPR041118">
    <property type="entry name" value="Rx_N"/>
</dbReference>
<dbReference type="FunFam" id="1.10.10.10:FF:000322">
    <property type="entry name" value="Probable disease resistance protein At1g63360"/>
    <property type="match status" value="1"/>
</dbReference>
<evidence type="ECO:0000259" key="9">
    <source>
        <dbReference type="Pfam" id="PF23598"/>
    </source>
</evidence>
<dbReference type="InterPro" id="IPR002182">
    <property type="entry name" value="NB-ARC"/>
</dbReference>
<dbReference type="PANTHER" id="PTHR23155">
    <property type="entry name" value="DISEASE RESISTANCE PROTEIN RP"/>
    <property type="match status" value="1"/>
</dbReference>
<dbReference type="SUPFAM" id="SSF52540">
    <property type="entry name" value="P-loop containing nucleoside triphosphate hydrolases"/>
    <property type="match status" value="1"/>
</dbReference>
<dbReference type="Pfam" id="PF23598">
    <property type="entry name" value="LRR_14"/>
    <property type="match status" value="1"/>
</dbReference>
<keyword evidence="11" id="KW-1185">Reference proteome</keyword>
<dbReference type="Gene3D" id="3.40.50.300">
    <property type="entry name" value="P-loop containing nucleotide triphosphate hydrolases"/>
    <property type="match status" value="1"/>
</dbReference>
<dbReference type="GO" id="GO:0098542">
    <property type="term" value="P:defense response to other organism"/>
    <property type="evidence" value="ECO:0007669"/>
    <property type="project" value="TreeGrafter"/>
</dbReference>
<dbReference type="PANTHER" id="PTHR23155:SF1185">
    <property type="entry name" value="DISEASE RESISTANCE RPP8-LIKE PROTEIN 3-RELATED"/>
    <property type="match status" value="1"/>
</dbReference>